<keyword evidence="2" id="KW-1185">Reference proteome</keyword>
<protein>
    <submittedName>
        <fullName evidence="1">Uncharacterized protein</fullName>
    </submittedName>
</protein>
<reference evidence="1" key="1">
    <citation type="journal article" date="2020" name="Cell">
        <title>Large-Scale Comparative Analyses of Tick Genomes Elucidate Their Genetic Diversity and Vector Capacities.</title>
        <authorList>
            <consortium name="Tick Genome and Microbiome Consortium (TIGMIC)"/>
            <person name="Jia N."/>
            <person name="Wang J."/>
            <person name="Shi W."/>
            <person name="Du L."/>
            <person name="Sun Y."/>
            <person name="Zhan W."/>
            <person name="Jiang J.F."/>
            <person name="Wang Q."/>
            <person name="Zhang B."/>
            <person name="Ji P."/>
            <person name="Bell-Sakyi L."/>
            <person name="Cui X.M."/>
            <person name="Yuan T.T."/>
            <person name="Jiang B.G."/>
            <person name="Yang W.F."/>
            <person name="Lam T.T."/>
            <person name="Chang Q.C."/>
            <person name="Ding S.J."/>
            <person name="Wang X.J."/>
            <person name="Zhu J.G."/>
            <person name="Ruan X.D."/>
            <person name="Zhao L."/>
            <person name="Wei J.T."/>
            <person name="Ye R.Z."/>
            <person name="Que T.C."/>
            <person name="Du C.H."/>
            <person name="Zhou Y.H."/>
            <person name="Cheng J.X."/>
            <person name="Dai P.F."/>
            <person name="Guo W.B."/>
            <person name="Han X.H."/>
            <person name="Huang E.J."/>
            <person name="Li L.F."/>
            <person name="Wei W."/>
            <person name="Gao Y.C."/>
            <person name="Liu J.Z."/>
            <person name="Shao H.Z."/>
            <person name="Wang X."/>
            <person name="Wang C.C."/>
            <person name="Yang T.C."/>
            <person name="Huo Q.B."/>
            <person name="Li W."/>
            <person name="Chen H.Y."/>
            <person name="Chen S.E."/>
            <person name="Zhou L.G."/>
            <person name="Ni X.B."/>
            <person name="Tian J.H."/>
            <person name="Sheng Y."/>
            <person name="Liu T."/>
            <person name="Pan Y.S."/>
            <person name="Xia L.Y."/>
            <person name="Li J."/>
            <person name="Zhao F."/>
            <person name="Cao W.C."/>
        </authorList>
    </citation>
    <scope>NUCLEOTIDE SEQUENCE</scope>
    <source>
        <strain evidence="1">Rsan-2018</strain>
    </source>
</reference>
<accession>A0A9D4YMM4</accession>
<dbReference type="Proteomes" id="UP000821837">
    <property type="component" value="Chromosome 1"/>
</dbReference>
<name>A0A9D4YMM4_RHISA</name>
<sequence length="126" mass="14301">MSNCVAKACFEFLDQLLHTWPTQNLKRHIAIPQETMKKRIDADAHAFSQKAFQGFADHLKEHEDVLLNLQGSRKPAARFAGRAVSQQVDQQQPAHQSTRLALEVLSVEPQIRGEPQAWLGVEVQHR</sequence>
<organism evidence="1 2">
    <name type="scientific">Rhipicephalus sanguineus</name>
    <name type="common">Brown dog tick</name>
    <name type="synonym">Ixodes sanguineus</name>
    <dbReference type="NCBI Taxonomy" id="34632"/>
    <lineage>
        <taxon>Eukaryota</taxon>
        <taxon>Metazoa</taxon>
        <taxon>Ecdysozoa</taxon>
        <taxon>Arthropoda</taxon>
        <taxon>Chelicerata</taxon>
        <taxon>Arachnida</taxon>
        <taxon>Acari</taxon>
        <taxon>Parasitiformes</taxon>
        <taxon>Ixodida</taxon>
        <taxon>Ixodoidea</taxon>
        <taxon>Ixodidae</taxon>
        <taxon>Rhipicephalinae</taxon>
        <taxon>Rhipicephalus</taxon>
        <taxon>Rhipicephalus</taxon>
    </lineage>
</organism>
<proteinExistence type="predicted"/>
<dbReference type="VEuPathDB" id="VectorBase:RSAN_036377"/>
<dbReference type="AlphaFoldDB" id="A0A9D4YMM4"/>
<evidence type="ECO:0000313" key="1">
    <source>
        <dbReference type="EMBL" id="KAH7983128.1"/>
    </source>
</evidence>
<evidence type="ECO:0000313" key="2">
    <source>
        <dbReference type="Proteomes" id="UP000821837"/>
    </source>
</evidence>
<dbReference type="EMBL" id="JABSTV010001245">
    <property type="protein sequence ID" value="KAH7983128.1"/>
    <property type="molecule type" value="Genomic_DNA"/>
</dbReference>
<gene>
    <name evidence="1" type="ORF">HPB52_009425</name>
</gene>
<comment type="caution">
    <text evidence="1">The sequence shown here is derived from an EMBL/GenBank/DDBJ whole genome shotgun (WGS) entry which is preliminary data.</text>
</comment>
<reference evidence="1" key="2">
    <citation type="submission" date="2021-09" db="EMBL/GenBank/DDBJ databases">
        <authorList>
            <person name="Jia N."/>
            <person name="Wang J."/>
            <person name="Shi W."/>
            <person name="Du L."/>
            <person name="Sun Y."/>
            <person name="Zhan W."/>
            <person name="Jiang J."/>
            <person name="Wang Q."/>
            <person name="Zhang B."/>
            <person name="Ji P."/>
            <person name="Sakyi L.B."/>
            <person name="Cui X."/>
            <person name="Yuan T."/>
            <person name="Jiang B."/>
            <person name="Yang W."/>
            <person name="Lam T.T.-Y."/>
            <person name="Chang Q."/>
            <person name="Ding S."/>
            <person name="Wang X."/>
            <person name="Zhu J."/>
            <person name="Ruan X."/>
            <person name="Zhao L."/>
            <person name="Wei J."/>
            <person name="Que T."/>
            <person name="Du C."/>
            <person name="Cheng J."/>
            <person name="Dai P."/>
            <person name="Han X."/>
            <person name="Huang E."/>
            <person name="Gao Y."/>
            <person name="Liu J."/>
            <person name="Shao H."/>
            <person name="Ye R."/>
            <person name="Li L."/>
            <person name="Wei W."/>
            <person name="Wang X."/>
            <person name="Wang C."/>
            <person name="Huo Q."/>
            <person name="Li W."/>
            <person name="Guo W."/>
            <person name="Chen H."/>
            <person name="Chen S."/>
            <person name="Zhou L."/>
            <person name="Zhou L."/>
            <person name="Ni X."/>
            <person name="Tian J."/>
            <person name="Zhou Y."/>
            <person name="Sheng Y."/>
            <person name="Liu T."/>
            <person name="Pan Y."/>
            <person name="Xia L."/>
            <person name="Li J."/>
            <person name="Zhao F."/>
            <person name="Cao W."/>
        </authorList>
    </citation>
    <scope>NUCLEOTIDE SEQUENCE</scope>
    <source>
        <strain evidence="1">Rsan-2018</strain>
        <tissue evidence="1">Larvae</tissue>
    </source>
</reference>